<protein>
    <recommendedName>
        <fullName evidence="3">PHD-type domain-containing protein</fullName>
    </recommendedName>
</protein>
<dbReference type="OrthoDB" id="436852at2759"/>
<evidence type="ECO:0000313" key="1">
    <source>
        <dbReference type="EMBL" id="CAC5394869.1"/>
    </source>
</evidence>
<sequence>MNTIACESCDEWYYYTCVGLSKSEVNKLDPTLPFICWPCNENERYNTNNLYQKSTSQNNNNSQSFMIKQQSATLFQTLADSPILETQSQIIIHSGTTPEISPGKTASSVTTSAQNNFPAKLYRDLEITQVNLHRAQFTQETNGDSSNGNEIKALETQTMQNLSIQTAMTTQLPLQIQQQTIAKLQNSANLPTYMAPPSYTQPQHYNYTTPPYYHQNIKPSQMPLSEPTMSHPGHMISPNMCMNHPPPLHPN</sequence>
<dbReference type="InterPro" id="IPR011011">
    <property type="entry name" value="Znf_FYVE_PHD"/>
</dbReference>
<gene>
    <name evidence="1" type="ORF">MCOR_29586</name>
</gene>
<evidence type="ECO:0000313" key="2">
    <source>
        <dbReference type="Proteomes" id="UP000507470"/>
    </source>
</evidence>
<proteinExistence type="predicted"/>
<dbReference type="AlphaFoldDB" id="A0A6J8CHU1"/>
<organism evidence="1 2">
    <name type="scientific">Mytilus coruscus</name>
    <name type="common">Sea mussel</name>
    <dbReference type="NCBI Taxonomy" id="42192"/>
    <lineage>
        <taxon>Eukaryota</taxon>
        <taxon>Metazoa</taxon>
        <taxon>Spiralia</taxon>
        <taxon>Lophotrochozoa</taxon>
        <taxon>Mollusca</taxon>
        <taxon>Bivalvia</taxon>
        <taxon>Autobranchia</taxon>
        <taxon>Pteriomorphia</taxon>
        <taxon>Mytilida</taxon>
        <taxon>Mytiloidea</taxon>
        <taxon>Mytilidae</taxon>
        <taxon>Mytilinae</taxon>
        <taxon>Mytilus</taxon>
    </lineage>
</organism>
<accession>A0A6J8CHU1</accession>
<name>A0A6J8CHU1_MYTCO</name>
<dbReference type="Proteomes" id="UP000507470">
    <property type="component" value="Unassembled WGS sequence"/>
</dbReference>
<evidence type="ECO:0008006" key="3">
    <source>
        <dbReference type="Google" id="ProtNLM"/>
    </source>
</evidence>
<reference evidence="1 2" key="1">
    <citation type="submission" date="2020-06" db="EMBL/GenBank/DDBJ databases">
        <authorList>
            <person name="Li R."/>
            <person name="Bekaert M."/>
        </authorList>
    </citation>
    <scope>NUCLEOTIDE SEQUENCE [LARGE SCALE GENOMIC DNA]</scope>
    <source>
        <strain evidence="2">wild</strain>
    </source>
</reference>
<dbReference type="SUPFAM" id="SSF57903">
    <property type="entry name" value="FYVE/PHD zinc finger"/>
    <property type="match status" value="1"/>
</dbReference>
<dbReference type="Gene3D" id="2.60.120.650">
    <property type="entry name" value="Cupin"/>
    <property type="match status" value="1"/>
</dbReference>
<dbReference type="EMBL" id="CACVKT020005394">
    <property type="protein sequence ID" value="CAC5394869.1"/>
    <property type="molecule type" value="Genomic_DNA"/>
</dbReference>
<keyword evidence="2" id="KW-1185">Reference proteome</keyword>